<feature type="transmembrane region" description="Helical" evidence="11">
    <location>
        <begin position="166"/>
        <end position="187"/>
    </location>
</feature>
<dbReference type="PRINTS" id="PR00237">
    <property type="entry name" value="GPCRRHODOPSN"/>
</dbReference>
<feature type="transmembrane region" description="Helical" evidence="11">
    <location>
        <begin position="85"/>
        <end position="104"/>
    </location>
</feature>
<keyword evidence="8 9" id="KW-0807">Transducer</keyword>
<protein>
    <recommendedName>
        <fullName evidence="12">G-protein coupled receptors family 1 profile domain-containing protein</fullName>
    </recommendedName>
</protein>
<keyword evidence="5 9" id="KW-0297">G-protein coupled receptor</keyword>
<evidence type="ECO:0000256" key="3">
    <source>
        <dbReference type="ARBA" id="ARBA00022692"/>
    </source>
</evidence>
<feature type="region of interest" description="Disordered" evidence="10">
    <location>
        <begin position="513"/>
        <end position="539"/>
    </location>
</feature>
<feature type="transmembrane region" description="Helical" evidence="11">
    <location>
        <begin position="436"/>
        <end position="452"/>
    </location>
</feature>
<evidence type="ECO:0000256" key="1">
    <source>
        <dbReference type="ARBA" id="ARBA00004141"/>
    </source>
</evidence>
<keyword evidence="7 9" id="KW-0675">Receptor</keyword>
<evidence type="ECO:0000256" key="5">
    <source>
        <dbReference type="ARBA" id="ARBA00023040"/>
    </source>
</evidence>
<dbReference type="PANTHER" id="PTHR24243:SF208">
    <property type="entry name" value="PYROKININ-1 RECEPTOR"/>
    <property type="match status" value="1"/>
</dbReference>
<feature type="transmembrane region" description="Helical" evidence="11">
    <location>
        <begin position="386"/>
        <end position="404"/>
    </location>
</feature>
<dbReference type="InterPro" id="IPR000276">
    <property type="entry name" value="GPCR_Rhodpsn"/>
</dbReference>
<dbReference type="SUPFAM" id="SSF81321">
    <property type="entry name" value="Family A G protein-coupled receptor-like"/>
    <property type="match status" value="1"/>
</dbReference>
<dbReference type="PANTHER" id="PTHR24243">
    <property type="entry name" value="G-PROTEIN COUPLED RECEPTOR"/>
    <property type="match status" value="1"/>
</dbReference>
<dbReference type="Gene3D" id="1.20.1070.10">
    <property type="entry name" value="Rhodopsin 7-helix transmembrane proteins"/>
    <property type="match status" value="2"/>
</dbReference>
<evidence type="ECO:0000313" key="14">
    <source>
        <dbReference type="Proteomes" id="UP000075884"/>
    </source>
</evidence>
<dbReference type="GO" id="GO:0008188">
    <property type="term" value="F:neuropeptide receptor activity"/>
    <property type="evidence" value="ECO:0007669"/>
    <property type="project" value="TreeGrafter"/>
</dbReference>
<evidence type="ECO:0000259" key="12">
    <source>
        <dbReference type="PROSITE" id="PS50262"/>
    </source>
</evidence>
<feature type="transmembrane region" description="Helical" evidence="11">
    <location>
        <begin position="124"/>
        <end position="145"/>
    </location>
</feature>
<keyword evidence="14" id="KW-1185">Reference proteome</keyword>
<dbReference type="PROSITE" id="PS50262">
    <property type="entry name" value="G_PROTEIN_RECEP_F1_2"/>
    <property type="match status" value="1"/>
</dbReference>
<dbReference type="PROSITE" id="PS00237">
    <property type="entry name" value="G_PROTEIN_RECEP_F1_1"/>
    <property type="match status" value="1"/>
</dbReference>
<sequence>MNTHSYHEQLAAGQESTGGLGQNASLHDAADGSNGSLAYAIRDTLWIVVPITIIYATIFVIGVLGNVVTCIVIARNKSMHTATNYYLFSLAISDLLLLLTGVPQDIYYIWYRFPYPFGDAVCKMASFAAETSANATVLTITAFTVERYIAICKPFQSHTMSKLSRAVRFVLAIWLIAVSLAIPQALAMQIDKQFLVCTVRQEQAKHAFFISTVLVFVLPMGVITVLYILIWLQLRRSKVVRHRAHRSSSVRLKCSFLKRGSQQTVITLHDCEPHEPPPAHGYSESALTCSPARFGGTLQTPPQHYASSCPSTPECKYRRQDAVAGPAGSRHSHSQRRAPSPALCRYGCGLAAGSHQHLEQQLSGGGAEDGRINYANRTQYNSTRHVVKMLVAVVIAFFVCWAPFHAQRLMAVYANEHSQNATIRAAFDTLTYVSGILYYISTCINPVLYNIMSHKFREAFKQQQQQDEPTLRTSRRPPIVSFRIDGQPEPQRQIGPIRAHRTADDLCFAGQKADRWSPHRSHRPGPVPGTTSSAPDVPAVCRSERYSPLRCVYPSLGASGRAGE</sequence>
<dbReference type="STRING" id="7168.A0A182MZU3"/>
<evidence type="ECO:0000256" key="7">
    <source>
        <dbReference type="ARBA" id="ARBA00023170"/>
    </source>
</evidence>
<dbReference type="Proteomes" id="UP000075884">
    <property type="component" value="Unassembled WGS sequence"/>
</dbReference>
<dbReference type="AlphaFoldDB" id="A0A182MZU3"/>
<evidence type="ECO:0000256" key="2">
    <source>
        <dbReference type="ARBA" id="ARBA00010663"/>
    </source>
</evidence>
<feature type="transmembrane region" description="Helical" evidence="11">
    <location>
        <begin position="207"/>
        <end position="232"/>
    </location>
</feature>
<accession>A0A182MZU3</accession>
<proteinExistence type="inferred from homology"/>
<reference evidence="13" key="2">
    <citation type="submission" date="2020-05" db="UniProtKB">
        <authorList>
            <consortium name="EnsemblMetazoa"/>
        </authorList>
    </citation>
    <scope>IDENTIFICATION</scope>
    <source>
        <strain evidence="13">WRAIR2</strain>
    </source>
</reference>
<evidence type="ECO:0000256" key="10">
    <source>
        <dbReference type="SAM" id="MobiDB-lite"/>
    </source>
</evidence>
<evidence type="ECO:0000256" key="4">
    <source>
        <dbReference type="ARBA" id="ARBA00022989"/>
    </source>
</evidence>
<evidence type="ECO:0000256" key="11">
    <source>
        <dbReference type="SAM" id="Phobius"/>
    </source>
</evidence>
<evidence type="ECO:0000313" key="13">
    <source>
        <dbReference type="EnsemblMetazoa" id="ADIR000898-PA"/>
    </source>
</evidence>
<keyword evidence="6 11" id="KW-0472">Membrane</keyword>
<reference evidence="14" key="1">
    <citation type="submission" date="2013-03" db="EMBL/GenBank/DDBJ databases">
        <title>The Genome Sequence of Anopheles dirus WRAIR2.</title>
        <authorList>
            <consortium name="The Broad Institute Genomics Platform"/>
            <person name="Neafsey D.E."/>
            <person name="Walton C."/>
            <person name="Walker B."/>
            <person name="Young S.K."/>
            <person name="Zeng Q."/>
            <person name="Gargeya S."/>
            <person name="Fitzgerald M."/>
            <person name="Haas B."/>
            <person name="Abouelleil A."/>
            <person name="Allen A.W."/>
            <person name="Alvarado L."/>
            <person name="Arachchi H.M."/>
            <person name="Berlin A.M."/>
            <person name="Chapman S.B."/>
            <person name="Gainer-Dewar J."/>
            <person name="Goldberg J."/>
            <person name="Griggs A."/>
            <person name="Gujja S."/>
            <person name="Hansen M."/>
            <person name="Howarth C."/>
            <person name="Imamovic A."/>
            <person name="Ireland A."/>
            <person name="Larimer J."/>
            <person name="McCowan C."/>
            <person name="Murphy C."/>
            <person name="Pearson M."/>
            <person name="Poon T.W."/>
            <person name="Priest M."/>
            <person name="Roberts A."/>
            <person name="Saif S."/>
            <person name="Shea T."/>
            <person name="Sisk P."/>
            <person name="Sykes S."/>
            <person name="Wortman J."/>
            <person name="Nusbaum C."/>
            <person name="Birren B."/>
        </authorList>
    </citation>
    <scope>NUCLEOTIDE SEQUENCE [LARGE SCALE GENOMIC DNA]</scope>
    <source>
        <strain evidence="14">WRAIR2</strain>
    </source>
</reference>
<dbReference type="SMART" id="SM01381">
    <property type="entry name" value="7TM_GPCR_Srsx"/>
    <property type="match status" value="1"/>
</dbReference>
<evidence type="ECO:0000256" key="8">
    <source>
        <dbReference type="ARBA" id="ARBA00023224"/>
    </source>
</evidence>
<feature type="transmembrane region" description="Helical" evidence="11">
    <location>
        <begin position="45"/>
        <end position="73"/>
    </location>
</feature>
<organism evidence="13 14">
    <name type="scientific">Anopheles dirus</name>
    <dbReference type="NCBI Taxonomy" id="7168"/>
    <lineage>
        <taxon>Eukaryota</taxon>
        <taxon>Metazoa</taxon>
        <taxon>Ecdysozoa</taxon>
        <taxon>Arthropoda</taxon>
        <taxon>Hexapoda</taxon>
        <taxon>Insecta</taxon>
        <taxon>Pterygota</taxon>
        <taxon>Neoptera</taxon>
        <taxon>Endopterygota</taxon>
        <taxon>Diptera</taxon>
        <taxon>Nematocera</taxon>
        <taxon>Culicoidea</taxon>
        <taxon>Culicidae</taxon>
        <taxon>Anophelinae</taxon>
        <taxon>Anopheles</taxon>
    </lineage>
</organism>
<dbReference type="VEuPathDB" id="VectorBase:ADIR000898"/>
<dbReference type="EnsemblMetazoa" id="ADIR000898-RA">
    <property type="protein sequence ID" value="ADIR000898-PA"/>
    <property type="gene ID" value="ADIR000898"/>
</dbReference>
<comment type="similarity">
    <text evidence="2 9">Belongs to the G-protein coupled receptor 1 family.</text>
</comment>
<dbReference type="GO" id="GO:0005886">
    <property type="term" value="C:plasma membrane"/>
    <property type="evidence" value="ECO:0007669"/>
    <property type="project" value="TreeGrafter"/>
</dbReference>
<comment type="subcellular location">
    <subcellularLocation>
        <location evidence="1">Membrane</location>
        <topology evidence="1">Multi-pass membrane protein</topology>
    </subcellularLocation>
</comment>
<name>A0A182MZU3_9DIPT</name>
<keyword evidence="3 9" id="KW-0812">Transmembrane</keyword>
<evidence type="ECO:0000256" key="6">
    <source>
        <dbReference type="ARBA" id="ARBA00023136"/>
    </source>
</evidence>
<keyword evidence="4 11" id="KW-1133">Transmembrane helix</keyword>
<evidence type="ECO:0000256" key="9">
    <source>
        <dbReference type="RuleBase" id="RU000688"/>
    </source>
</evidence>
<dbReference type="InterPro" id="IPR017452">
    <property type="entry name" value="GPCR_Rhodpsn_7TM"/>
</dbReference>
<dbReference type="Pfam" id="PF00001">
    <property type="entry name" value="7tm_1"/>
    <property type="match status" value="1"/>
</dbReference>
<feature type="domain" description="G-protein coupled receptors family 1 profile" evidence="12">
    <location>
        <begin position="65"/>
        <end position="449"/>
    </location>
</feature>